<dbReference type="InterPro" id="IPR052897">
    <property type="entry name" value="Sec-Metab_Biosynth_Hydrolase"/>
</dbReference>
<dbReference type="Gene3D" id="3.40.50.1820">
    <property type="entry name" value="alpha/beta hydrolase"/>
    <property type="match status" value="2"/>
</dbReference>
<dbReference type="AlphaFoldDB" id="A0A9P7I1P1"/>
<dbReference type="PANTHER" id="PTHR37017">
    <property type="entry name" value="AB HYDROLASE-1 DOMAIN-CONTAINING PROTEIN-RELATED"/>
    <property type="match status" value="1"/>
</dbReference>
<accession>A0A9P7I1P1</accession>
<evidence type="ECO:0000313" key="2">
    <source>
        <dbReference type="EMBL" id="KAG5767248.1"/>
    </source>
</evidence>
<dbReference type="Pfam" id="PF03403">
    <property type="entry name" value="PAF-AH_p_II"/>
    <property type="match status" value="2"/>
</dbReference>
<evidence type="ECO:0000259" key="1">
    <source>
        <dbReference type="Pfam" id="PF12697"/>
    </source>
</evidence>
<reference evidence="2" key="1">
    <citation type="journal article" date="2020" name="bioRxiv">
        <title>Historical genomics reveals the evolutionary mechanisms behind multiple outbreaks of the host-specific coffee wilt pathogen Fusarium xylarioides.</title>
        <authorList>
            <person name="Peck D."/>
            <person name="Nowell R.W."/>
            <person name="Flood J."/>
            <person name="Ryan M.J."/>
            <person name="Barraclough T.G."/>
        </authorList>
    </citation>
    <scope>NUCLEOTIDE SEQUENCE</scope>
    <source>
        <strain evidence="2">IMI 127659i</strain>
    </source>
</reference>
<dbReference type="SUPFAM" id="SSF53474">
    <property type="entry name" value="alpha/beta-Hydrolases"/>
    <property type="match status" value="2"/>
</dbReference>
<name>A0A9P7I1P1_9HYPO</name>
<dbReference type="OrthoDB" id="2363873at2759"/>
<sequence>MRISTHLVNVITGLSAISTGLRIPSVSSGSYHVGLNIKALTDESRWDPYAPIDNPQKRHVLISAFIPIDPQDNSCPHGEVNLPYMPPKTRDVFGRQAEAMGLPSGVFEDLQLNFCRLPDTSRLRGKAQNSGTKLPVVIFSPGRGVSRLMYSTMARSVASHGYVVITVDHAYDASIIEYPDGIVITGVVGEANQTVLETSAKVRSQDIKFIIDQIKDNDTARKHFGISGTGGIFVFGHSIGGDTAVSALLSDDRIQGAINLDGDMLGPVVKTGLDKPLFLIGRPHSREQGPSWNETWNNQRGPGMMLQIDGTTHQSFLDAPLLVSLRDVPEDSKAKVQAALGTIDGRRMASLVIQLTAAILDLKGRGFKTAITTISSTGKTPPDSPNMDDDISNIAKDLAPVVEEAGEEGVVAVMHSAGGFIGSAALKGLTSKARKDAGKTGGVKKIVFVTAGVAPEGFEQGPMEFFDYHDSNGTQSCKDPRNLLYSDFSDEEATRWLPGLQHQADRGWATKVQYCGWRDVPSVYIICEGDKLLPAELQERFAGLAGSEVVRIGAGHMVQLSQTEKVADIIASHVD</sequence>
<keyword evidence="3" id="KW-1185">Reference proteome</keyword>
<proteinExistence type="predicted"/>
<feature type="domain" description="AB hydrolase-1" evidence="1">
    <location>
        <begin position="360"/>
        <end position="568"/>
    </location>
</feature>
<dbReference type="Pfam" id="PF12697">
    <property type="entry name" value="Abhydrolase_6"/>
    <property type="match status" value="1"/>
</dbReference>
<dbReference type="InterPro" id="IPR000073">
    <property type="entry name" value="AB_hydrolase_1"/>
</dbReference>
<reference evidence="2" key="2">
    <citation type="submission" date="2020-10" db="EMBL/GenBank/DDBJ databases">
        <authorList>
            <person name="Peck L.D."/>
            <person name="Nowell R.W."/>
            <person name="Flood J."/>
            <person name="Ryan M.J."/>
            <person name="Barraclough T.G."/>
        </authorList>
    </citation>
    <scope>NUCLEOTIDE SEQUENCE</scope>
    <source>
        <strain evidence="2">IMI 127659i</strain>
    </source>
</reference>
<comment type="caution">
    <text evidence="2">The sequence shown here is derived from an EMBL/GenBank/DDBJ whole genome shotgun (WGS) entry which is preliminary data.</text>
</comment>
<gene>
    <name evidence="2" type="ORF">H9Q72_004698</name>
</gene>
<dbReference type="InterPro" id="IPR029058">
    <property type="entry name" value="AB_hydrolase_fold"/>
</dbReference>
<organism evidence="2 3">
    <name type="scientific">Fusarium xylarioides</name>
    <dbReference type="NCBI Taxonomy" id="221167"/>
    <lineage>
        <taxon>Eukaryota</taxon>
        <taxon>Fungi</taxon>
        <taxon>Dikarya</taxon>
        <taxon>Ascomycota</taxon>
        <taxon>Pezizomycotina</taxon>
        <taxon>Sordariomycetes</taxon>
        <taxon>Hypocreomycetidae</taxon>
        <taxon>Hypocreales</taxon>
        <taxon>Nectriaceae</taxon>
        <taxon>Fusarium</taxon>
        <taxon>Fusarium fujikuroi species complex</taxon>
    </lineage>
</organism>
<protein>
    <recommendedName>
        <fullName evidence="1">AB hydrolase-1 domain-containing protein</fullName>
    </recommendedName>
</protein>
<dbReference type="EMBL" id="JADFTT010000126">
    <property type="protein sequence ID" value="KAG5767248.1"/>
    <property type="molecule type" value="Genomic_DNA"/>
</dbReference>
<dbReference type="Proteomes" id="UP000750502">
    <property type="component" value="Unassembled WGS sequence"/>
</dbReference>
<dbReference type="PANTHER" id="PTHR37017:SF3">
    <property type="entry name" value="AB HYDROLASE-1 DOMAIN-CONTAINING PROTEIN"/>
    <property type="match status" value="1"/>
</dbReference>
<evidence type="ECO:0000313" key="3">
    <source>
        <dbReference type="Proteomes" id="UP000750502"/>
    </source>
</evidence>